<dbReference type="RefSeq" id="XP_066073978.1">
    <property type="nucleotide sequence ID" value="XM_066217881.1"/>
</dbReference>
<name>A0AAX4JRU2_9TREE</name>
<organism evidence="2 3">
    <name type="scientific">Kwoniella dendrophila CBS 6074</name>
    <dbReference type="NCBI Taxonomy" id="1295534"/>
    <lineage>
        <taxon>Eukaryota</taxon>
        <taxon>Fungi</taxon>
        <taxon>Dikarya</taxon>
        <taxon>Basidiomycota</taxon>
        <taxon>Agaricomycotina</taxon>
        <taxon>Tremellomycetes</taxon>
        <taxon>Tremellales</taxon>
        <taxon>Cryptococcaceae</taxon>
        <taxon>Kwoniella</taxon>
    </lineage>
</organism>
<evidence type="ECO:0000313" key="3">
    <source>
        <dbReference type="Proteomes" id="UP001355207"/>
    </source>
</evidence>
<keyword evidence="3" id="KW-1185">Reference proteome</keyword>
<evidence type="ECO:0000256" key="1">
    <source>
        <dbReference type="SAM" id="MobiDB-lite"/>
    </source>
</evidence>
<feature type="compositionally biased region" description="Polar residues" evidence="1">
    <location>
        <begin position="20"/>
        <end position="39"/>
    </location>
</feature>
<dbReference type="AlphaFoldDB" id="A0AAX4JRU2"/>
<dbReference type="Proteomes" id="UP001355207">
    <property type="component" value="Chromosome 2"/>
</dbReference>
<sequence length="104" mass="11393">MPPKSTASTASGSKKKAEQTAKTNVTTRASDQEASTASGSKRKAEETAETNENNQKKKKTNDAEIQYNLHRKKPSDLSAWIPTEYAGKSMVHFRAKKSGKPKKP</sequence>
<feature type="region of interest" description="Disordered" evidence="1">
    <location>
        <begin position="1"/>
        <end position="70"/>
    </location>
</feature>
<dbReference type="EMBL" id="CP144099">
    <property type="protein sequence ID" value="WWC87215.1"/>
    <property type="molecule type" value="Genomic_DNA"/>
</dbReference>
<feature type="compositionally biased region" description="Low complexity" evidence="1">
    <location>
        <begin position="1"/>
        <end position="12"/>
    </location>
</feature>
<gene>
    <name evidence="2" type="ORF">L201_002102</name>
</gene>
<dbReference type="GeneID" id="91092774"/>
<reference evidence="2 3" key="1">
    <citation type="submission" date="2024-01" db="EMBL/GenBank/DDBJ databases">
        <title>Comparative genomics of Cryptococcus and Kwoniella reveals pathogenesis evolution and contrasting modes of karyotype evolution via chromosome fusion or intercentromeric recombination.</title>
        <authorList>
            <person name="Coelho M.A."/>
            <person name="David-Palma M."/>
            <person name="Shea T."/>
            <person name="Bowers K."/>
            <person name="McGinley-Smith S."/>
            <person name="Mohammad A.W."/>
            <person name="Gnirke A."/>
            <person name="Yurkov A.M."/>
            <person name="Nowrousian M."/>
            <person name="Sun S."/>
            <person name="Cuomo C.A."/>
            <person name="Heitman J."/>
        </authorList>
    </citation>
    <scope>NUCLEOTIDE SEQUENCE [LARGE SCALE GENOMIC DNA]</scope>
    <source>
        <strain evidence="2 3">CBS 6074</strain>
    </source>
</reference>
<proteinExistence type="predicted"/>
<protein>
    <submittedName>
        <fullName evidence="2">Uncharacterized protein</fullName>
    </submittedName>
</protein>
<accession>A0AAX4JRU2</accession>
<evidence type="ECO:0000313" key="2">
    <source>
        <dbReference type="EMBL" id="WWC87215.1"/>
    </source>
</evidence>